<dbReference type="NCBIfam" id="NF005389">
    <property type="entry name" value="PRK06934.1"/>
    <property type="match status" value="1"/>
</dbReference>
<dbReference type="InterPro" id="IPR029039">
    <property type="entry name" value="Flavoprotein-like_sf"/>
</dbReference>
<sequence length="226" mass="25036">MKRILLVLVSLIMALVIWGCSSKADSAAQPAKVSTEAVKPNGKTLVVYYSLPMTYDPAKMTEKEADNSAVIKDGKVYGNTEYFANVIKEASGADIFRIETVKIYSDDYQTLIADAKEEQRVNARPEMKANVPDLPQYDTIFVGYPNWWGDMPMVLYTFFEANDFSGKTIIPFNTHGGSGFSDTINSIQKLEPNAKVVKDGLSISRNDINDAAPQIQNWIKSLGFGK</sequence>
<feature type="signal peptide" evidence="1">
    <location>
        <begin position="1"/>
        <end position="26"/>
    </location>
</feature>
<dbReference type="Proteomes" id="UP001272515">
    <property type="component" value="Unassembled WGS sequence"/>
</dbReference>
<evidence type="ECO:0000313" key="4">
    <source>
        <dbReference type="Proteomes" id="UP001272515"/>
    </source>
</evidence>
<name>A0ABU3Z644_9FIRM</name>
<gene>
    <name evidence="3" type="ORF">RVY80_00770</name>
</gene>
<dbReference type="Pfam" id="PF12682">
    <property type="entry name" value="Flavodoxin_4"/>
    <property type="match status" value="1"/>
</dbReference>
<proteinExistence type="predicted"/>
<feature type="chain" id="PRO_5046000608" evidence="1">
    <location>
        <begin position="27"/>
        <end position="226"/>
    </location>
</feature>
<dbReference type="EMBL" id="JAWJZB010000001">
    <property type="protein sequence ID" value="MDV5087386.1"/>
    <property type="molecule type" value="Genomic_DNA"/>
</dbReference>
<dbReference type="InterPro" id="IPR008254">
    <property type="entry name" value="Flavodoxin/NO_synth"/>
</dbReference>
<dbReference type="SUPFAM" id="SSF52218">
    <property type="entry name" value="Flavoproteins"/>
    <property type="match status" value="1"/>
</dbReference>
<evidence type="ECO:0000256" key="1">
    <source>
        <dbReference type="SAM" id="SignalP"/>
    </source>
</evidence>
<dbReference type="PANTHER" id="PTHR39201:SF1">
    <property type="entry name" value="FLAVODOXIN-LIKE DOMAIN-CONTAINING PROTEIN"/>
    <property type="match status" value="1"/>
</dbReference>
<accession>A0ABU3Z644</accession>
<dbReference type="RefSeq" id="WP_317329246.1">
    <property type="nucleotide sequence ID" value="NZ_JAWJZA010000009.1"/>
</dbReference>
<evidence type="ECO:0000259" key="2">
    <source>
        <dbReference type="Pfam" id="PF12682"/>
    </source>
</evidence>
<organism evidence="3 4">
    <name type="scientific">Veillonella absiana</name>
    <dbReference type="NCBI Taxonomy" id="3079305"/>
    <lineage>
        <taxon>Bacteria</taxon>
        <taxon>Bacillati</taxon>
        <taxon>Bacillota</taxon>
        <taxon>Negativicutes</taxon>
        <taxon>Veillonellales</taxon>
        <taxon>Veillonellaceae</taxon>
        <taxon>Veillonella</taxon>
    </lineage>
</organism>
<keyword evidence="1" id="KW-0732">Signal</keyword>
<comment type="caution">
    <text evidence="3">The sequence shown here is derived from an EMBL/GenBank/DDBJ whole genome shotgun (WGS) entry which is preliminary data.</text>
</comment>
<dbReference type="PANTHER" id="PTHR39201">
    <property type="entry name" value="EXPORTED PROTEIN-RELATED"/>
    <property type="match status" value="1"/>
</dbReference>
<reference evidence="3 4" key="1">
    <citation type="submission" date="2023-10" db="EMBL/GenBank/DDBJ databases">
        <title>Veillonella sp. nov., isolated from a pig farm feces dump.</title>
        <authorList>
            <person name="Chang Y.-H."/>
        </authorList>
    </citation>
    <scope>NUCLEOTIDE SEQUENCE [LARGE SCALE GENOMIC DNA]</scope>
    <source>
        <strain evidence="3 4">YH-vei2233</strain>
    </source>
</reference>
<feature type="domain" description="Flavodoxin-like" evidence="2">
    <location>
        <begin position="77"/>
        <end position="219"/>
    </location>
</feature>
<dbReference type="Gene3D" id="3.40.50.360">
    <property type="match status" value="1"/>
</dbReference>
<protein>
    <submittedName>
        <fullName evidence="3">Flavodoxin</fullName>
    </submittedName>
</protein>
<keyword evidence="4" id="KW-1185">Reference proteome</keyword>
<evidence type="ECO:0000313" key="3">
    <source>
        <dbReference type="EMBL" id="MDV5087386.1"/>
    </source>
</evidence>